<accession>A0A096E9K1</accession>
<evidence type="ECO:0000313" key="2">
    <source>
        <dbReference type="Proteomes" id="UP000029567"/>
    </source>
</evidence>
<reference evidence="1 2" key="1">
    <citation type="submission" date="2013-09" db="EMBL/GenBank/DDBJ databases">
        <title>High correlation between genotypes and phenotypes of environmental bacteria Comamonas testosteroni strains.</title>
        <authorList>
            <person name="Liu L."/>
            <person name="Zhu W."/>
            <person name="Xia X."/>
            <person name="Xu B."/>
            <person name="Luo M."/>
            <person name="Wang G."/>
        </authorList>
    </citation>
    <scope>NUCLEOTIDE SEQUENCE [LARGE SCALE GENOMIC DNA]</scope>
    <source>
        <strain evidence="1 2">JL14</strain>
    </source>
</reference>
<dbReference type="Proteomes" id="UP000029567">
    <property type="component" value="Unassembled WGS sequence"/>
</dbReference>
<name>A0A096E9K1_9BURK</name>
<evidence type="ECO:0000313" key="1">
    <source>
        <dbReference type="EMBL" id="KGG89143.1"/>
    </source>
</evidence>
<gene>
    <name evidence="1" type="ORF">P245_17455</name>
</gene>
<dbReference type="EMBL" id="AWTN01000101">
    <property type="protein sequence ID" value="KGG89143.1"/>
    <property type="molecule type" value="Genomic_DNA"/>
</dbReference>
<sequence length="47" mass="4809">MMLPIILFKILRALQLGLALTANIDKPPAEAGGQVCGAETELSSAAA</sequence>
<proteinExistence type="predicted"/>
<protein>
    <submittedName>
        <fullName evidence="1">Uncharacterized protein</fullName>
    </submittedName>
</protein>
<organism evidence="1 2">
    <name type="scientific">Comamonas thiooxydans</name>
    <dbReference type="NCBI Taxonomy" id="363952"/>
    <lineage>
        <taxon>Bacteria</taxon>
        <taxon>Pseudomonadati</taxon>
        <taxon>Pseudomonadota</taxon>
        <taxon>Betaproteobacteria</taxon>
        <taxon>Burkholderiales</taxon>
        <taxon>Comamonadaceae</taxon>
        <taxon>Comamonas</taxon>
    </lineage>
</organism>
<dbReference type="AlphaFoldDB" id="A0A096E9K1"/>
<comment type="caution">
    <text evidence="1">The sequence shown here is derived from an EMBL/GenBank/DDBJ whole genome shotgun (WGS) entry which is preliminary data.</text>
</comment>